<dbReference type="RefSeq" id="WP_133185873.1">
    <property type="nucleotide sequence ID" value="NZ_SMOD01000023.1"/>
</dbReference>
<dbReference type="EMBL" id="SMOD01000023">
    <property type="protein sequence ID" value="TDG05107.1"/>
    <property type="molecule type" value="Genomic_DNA"/>
</dbReference>
<dbReference type="AlphaFoldDB" id="A0A4R5L999"/>
<name>A0A4R5L999_9BURK</name>
<evidence type="ECO:0000313" key="1">
    <source>
        <dbReference type="EMBL" id="TDG05107.1"/>
    </source>
</evidence>
<dbReference type="Proteomes" id="UP000295606">
    <property type="component" value="Unassembled WGS sequence"/>
</dbReference>
<gene>
    <name evidence="1" type="ORF">E1N52_27110</name>
</gene>
<proteinExistence type="predicted"/>
<accession>A0A4R5L999</accession>
<reference evidence="1 2" key="1">
    <citation type="submission" date="2019-03" db="EMBL/GenBank/DDBJ databases">
        <title>Paraburkholderia sp. isolated from native Mimosa gymnas in Guartela State Park, Brazil.</title>
        <authorList>
            <person name="Paulitsch F."/>
            <person name="Hungria M."/>
            <person name="Delamuta J.R.M."/>
            <person name="Ribeiro R.A."/>
            <person name="Dall'Agnol R."/>
            <person name="Silva J.S.B."/>
        </authorList>
    </citation>
    <scope>NUCLEOTIDE SEQUENCE [LARGE SCALE GENOMIC DNA]</scope>
    <source>
        <strain evidence="1 2">CNPSo 3008</strain>
    </source>
</reference>
<comment type="caution">
    <text evidence="1">The sequence shown here is derived from an EMBL/GenBank/DDBJ whole genome shotgun (WGS) entry which is preliminary data.</text>
</comment>
<organism evidence="1 2">
    <name type="scientific">Paraburkholderia guartelaensis</name>
    <dbReference type="NCBI Taxonomy" id="2546446"/>
    <lineage>
        <taxon>Bacteria</taxon>
        <taxon>Pseudomonadati</taxon>
        <taxon>Pseudomonadota</taxon>
        <taxon>Betaproteobacteria</taxon>
        <taxon>Burkholderiales</taxon>
        <taxon>Burkholderiaceae</taxon>
        <taxon>Paraburkholderia</taxon>
    </lineage>
</organism>
<protein>
    <submittedName>
        <fullName evidence="1">Uncharacterized protein</fullName>
    </submittedName>
</protein>
<evidence type="ECO:0000313" key="2">
    <source>
        <dbReference type="Proteomes" id="UP000295606"/>
    </source>
</evidence>
<sequence length="97" mass="10908">MIAEAAQRVRAANRRPSAGELETFEQLLEAVRLYGSPIGRQAEVLDMIASRNGELFSQFELPVADFEAVGRMEEEDWLFVQLQLALLRAAREVIESS</sequence>